<evidence type="ECO:0000256" key="5">
    <source>
        <dbReference type="ARBA" id="ARBA00023002"/>
    </source>
</evidence>
<evidence type="ECO:0000256" key="2">
    <source>
        <dbReference type="ARBA" id="ARBA00011870"/>
    </source>
</evidence>
<evidence type="ECO:0000256" key="6">
    <source>
        <dbReference type="ARBA" id="ARBA00023052"/>
    </source>
</evidence>
<dbReference type="EC" id="1.2.4.1" evidence="3 8"/>
<comment type="cofactor">
    <cofactor evidence="1 8">
        <name>thiamine diphosphate</name>
        <dbReference type="ChEBI" id="CHEBI:58937"/>
    </cofactor>
</comment>
<dbReference type="GO" id="GO:0004739">
    <property type="term" value="F:pyruvate dehydrogenase (acetyl-transferring) activity"/>
    <property type="evidence" value="ECO:0007669"/>
    <property type="project" value="UniProtKB-UniRule"/>
</dbReference>
<dbReference type="Gene3D" id="3.40.50.970">
    <property type="match status" value="1"/>
</dbReference>
<dbReference type="AlphaFoldDB" id="A0A1H8YRF1"/>
<evidence type="ECO:0000256" key="7">
    <source>
        <dbReference type="ARBA" id="ARBA00023317"/>
    </source>
</evidence>
<dbReference type="OrthoDB" id="9766715at2"/>
<dbReference type="CDD" id="cd02000">
    <property type="entry name" value="TPP_E1_PDC_ADC_BCADC"/>
    <property type="match status" value="1"/>
</dbReference>
<evidence type="ECO:0000256" key="8">
    <source>
        <dbReference type="RuleBase" id="RU361139"/>
    </source>
</evidence>
<feature type="domain" description="Dehydrogenase E1 component" evidence="9">
    <location>
        <begin position="15"/>
        <end position="313"/>
    </location>
</feature>
<dbReference type="PANTHER" id="PTHR11516">
    <property type="entry name" value="PYRUVATE DEHYDROGENASE E1 COMPONENT, ALPHA SUBUNIT BACTERIAL AND ORGANELLAR"/>
    <property type="match status" value="1"/>
</dbReference>
<dbReference type="Pfam" id="PF00676">
    <property type="entry name" value="E1_dh"/>
    <property type="match status" value="1"/>
</dbReference>
<keyword evidence="5 8" id="KW-0560">Oxidoreductase</keyword>
<keyword evidence="7 8" id="KW-0670">Pyruvate</keyword>
<organism evidence="10 11">
    <name type="scientific">Flavobacterium urocaniciphilum</name>
    <dbReference type="NCBI Taxonomy" id="1299341"/>
    <lineage>
        <taxon>Bacteria</taxon>
        <taxon>Pseudomonadati</taxon>
        <taxon>Bacteroidota</taxon>
        <taxon>Flavobacteriia</taxon>
        <taxon>Flavobacteriales</taxon>
        <taxon>Flavobacteriaceae</taxon>
        <taxon>Flavobacterium</taxon>
    </lineage>
</organism>
<dbReference type="FunFam" id="3.40.50.970:FF:000013">
    <property type="entry name" value="Pyruvate dehydrogenase E1 component subunit alpha"/>
    <property type="match status" value="1"/>
</dbReference>
<evidence type="ECO:0000256" key="1">
    <source>
        <dbReference type="ARBA" id="ARBA00001964"/>
    </source>
</evidence>
<gene>
    <name evidence="8" type="primary">pdhA</name>
    <name evidence="10" type="ORF">SAMN05444005_10123</name>
</gene>
<accession>A0A1H8YRF1</accession>
<evidence type="ECO:0000313" key="10">
    <source>
        <dbReference type="EMBL" id="SEP54699.1"/>
    </source>
</evidence>
<comment type="subunit">
    <text evidence="2 8">Heterodimer of an alpha and a beta chain.</text>
</comment>
<dbReference type="InterPro" id="IPR029061">
    <property type="entry name" value="THDP-binding"/>
</dbReference>
<protein>
    <recommendedName>
        <fullName evidence="4 8">Pyruvate dehydrogenase E1 component subunit alpha</fullName>
        <ecNumber evidence="3 8">1.2.4.1</ecNumber>
    </recommendedName>
</protein>
<dbReference type="STRING" id="1299341.SAMN05444005_10123"/>
<proteinExistence type="predicted"/>
<dbReference type="InterPro" id="IPR050642">
    <property type="entry name" value="PDH_E1_Alpha_Subunit"/>
</dbReference>
<dbReference type="SUPFAM" id="SSF52518">
    <property type="entry name" value="Thiamin diphosphate-binding fold (THDP-binding)"/>
    <property type="match status" value="1"/>
</dbReference>
<sequence>MKPITKEVYLKWYEDMQFWRKFEDKLAALYIQQKVRGFLHLYNGQEAVLAGALHAMELGGKDKMITAYRNHVQPIGMGVDPKAVMAELLGKVTGTSKGMGGSMHIFSKEHGFYGGHGIVGAQIPVGAGMAFADKYFETGGVTLTYFGDGAARQGSLHEAFNMAMNWKLPVVFICENNGYAMGTSVERTANHTDIWKLGLGYEMPCGPVDGMNPVKVAEAMHEAMERARRGEGPTFLEMKTYRYRGHSMSDAQHYRTKEEVEEYKKIDPITQVLDIIKENKYATDAEIEAIDQRVNDLVAECEKFAEESPFPEAQQLYDVVYEQENYPFIPHRL</sequence>
<dbReference type="GO" id="GO:0006086">
    <property type="term" value="P:pyruvate decarboxylation to acetyl-CoA"/>
    <property type="evidence" value="ECO:0007669"/>
    <property type="project" value="InterPro"/>
</dbReference>
<dbReference type="NCBIfam" id="TIGR03182">
    <property type="entry name" value="PDH_E1_alph_y"/>
    <property type="match status" value="1"/>
</dbReference>
<dbReference type="PANTHER" id="PTHR11516:SF60">
    <property type="entry name" value="PYRUVATE DEHYDROGENASE E1 COMPONENT SUBUNIT ALPHA"/>
    <property type="match status" value="1"/>
</dbReference>
<comment type="function">
    <text evidence="8">The pyruvate dehydrogenase complex catalyzes the overall conversion of pyruvate to acetyl-CoA and CO(2).</text>
</comment>
<dbReference type="EMBL" id="FOEI01000001">
    <property type="protein sequence ID" value="SEP54699.1"/>
    <property type="molecule type" value="Genomic_DNA"/>
</dbReference>
<reference evidence="10 11" key="1">
    <citation type="submission" date="2016-10" db="EMBL/GenBank/DDBJ databases">
        <authorList>
            <person name="de Groot N.N."/>
        </authorList>
    </citation>
    <scope>NUCLEOTIDE SEQUENCE [LARGE SCALE GENOMIC DNA]</scope>
    <source>
        <strain evidence="10 11">DSM 27078</strain>
    </source>
</reference>
<evidence type="ECO:0000313" key="11">
    <source>
        <dbReference type="Proteomes" id="UP000198648"/>
    </source>
</evidence>
<evidence type="ECO:0000256" key="3">
    <source>
        <dbReference type="ARBA" id="ARBA00012281"/>
    </source>
</evidence>
<keyword evidence="6 8" id="KW-0786">Thiamine pyrophosphate</keyword>
<evidence type="ECO:0000256" key="4">
    <source>
        <dbReference type="ARBA" id="ARBA00014159"/>
    </source>
</evidence>
<dbReference type="Proteomes" id="UP000198648">
    <property type="component" value="Unassembled WGS sequence"/>
</dbReference>
<dbReference type="RefSeq" id="WP_091463429.1">
    <property type="nucleotide sequence ID" value="NZ_FOEI01000001.1"/>
</dbReference>
<comment type="catalytic activity">
    <reaction evidence="8">
        <text>N(6)-[(R)-lipoyl]-L-lysyl-[protein] + pyruvate + H(+) = N(6)-[(R)-S(8)-acetyldihydrolipoyl]-L-lysyl-[protein] + CO2</text>
        <dbReference type="Rhea" id="RHEA:19189"/>
        <dbReference type="Rhea" id="RHEA-COMP:10474"/>
        <dbReference type="Rhea" id="RHEA-COMP:10478"/>
        <dbReference type="ChEBI" id="CHEBI:15361"/>
        <dbReference type="ChEBI" id="CHEBI:15378"/>
        <dbReference type="ChEBI" id="CHEBI:16526"/>
        <dbReference type="ChEBI" id="CHEBI:83099"/>
        <dbReference type="ChEBI" id="CHEBI:83111"/>
        <dbReference type="EC" id="1.2.4.1"/>
    </reaction>
</comment>
<name>A0A1H8YRF1_9FLAO</name>
<dbReference type="InterPro" id="IPR001017">
    <property type="entry name" value="DH_E1"/>
</dbReference>
<dbReference type="InterPro" id="IPR017597">
    <property type="entry name" value="Pyrv_DH_E1_asu_subgrp-y"/>
</dbReference>
<keyword evidence="11" id="KW-1185">Reference proteome</keyword>
<evidence type="ECO:0000259" key="9">
    <source>
        <dbReference type="Pfam" id="PF00676"/>
    </source>
</evidence>